<accession>A0AAW2YNP7</accession>
<feature type="transmembrane region" description="Helical" evidence="1">
    <location>
        <begin position="290"/>
        <end position="311"/>
    </location>
</feature>
<gene>
    <name evidence="2" type="ORF">AKO1_008266</name>
</gene>
<evidence type="ECO:0000313" key="3">
    <source>
        <dbReference type="Proteomes" id="UP001431209"/>
    </source>
</evidence>
<sequence length="445" mass="52480">MVNYCTYCAYEERAQFLNLVNNYSCPYYWKHDPLYGQDGNNKVENPTLLTTLHGTYPLRRNIPVNNSTDFLKLTAERIVTRGDVGERDRNEYPYLVYCSSKNMYGVKCDSYVWSLSQYRFGGHIIVNTIFRIILIIIVVVVVLYPRVIFFRRTSYTLYINKPAYKKFFYFIYRFTTDMKNQCCVFMIFSIFFIILEDCRDLSHTPYSYFTTGGLWRSISLMCVIVSLGSLMILWSHVYHSANAMDGGENFNLWNKLLVAFFYSSLGAAVLTVIILQSIQNTFKKYGNYLYMYVTVIGYIFILILGFLIYGFRMYYMLKKSSDNVRFHKLKFTKFMMLILLLFMHLMFWMIIDMLHYTPLEGTMGIFMDLCRSQILDLSSVIMVPFVSYMIFESHKFWIVQPFKYMHENFKIYIKTNKDDTSIIGAEQEAYGVSDYSSLSDDLHSS</sequence>
<keyword evidence="1" id="KW-0812">Transmembrane</keyword>
<evidence type="ECO:0000256" key="1">
    <source>
        <dbReference type="SAM" id="Phobius"/>
    </source>
</evidence>
<keyword evidence="1" id="KW-1133">Transmembrane helix</keyword>
<proteinExistence type="predicted"/>
<protein>
    <recommendedName>
        <fullName evidence="4">Serpentine receptor class gamma</fullName>
    </recommendedName>
</protein>
<feature type="transmembrane region" description="Helical" evidence="1">
    <location>
        <begin position="214"/>
        <end position="235"/>
    </location>
</feature>
<feature type="transmembrane region" description="Helical" evidence="1">
    <location>
        <begin position="256"/>
        <end position="278"/>
    </location>
</feature>
<keyword evidence="1" id="KW-0472">Membrane</keyword>
<keyword evidence="3" id="KW-1185">Reference proteome</keyword>
<dbReference type="EMBL" id="JAOPGA020000460">
    <property type="protein sequence ID" value="KAL0478674.1"/>
    <property type="molecule type" value="Genomic_DNA"/>
</dbReference>
<dbReference type="AlphaFoldDB" id="A0AAW2YNP7"/>
<comment type="caution">
    <text evidence="2">The sequence shown here is derived from an EMBL/GenBank/DDBJ whole genome shotgun (WGS) entry which is preliminary data.</text>
</comment>
<feature type="transmembrane region" description="Helical" evidence="1">
    <location>
        <begin position="170"/>
        <end position="194"/>
    </location>
</feature>
<reference evidence="2 3" key="1">
    <citation type="submission" date="2024-03" db="EMBL/GenBank/DDBJ databases">
        <title>The Acrasis kona genome and developmental transcriptomes reveal deep origins of eukaryotic multicellular pathways.</title>
        <authorList>
            <person name="Sheikh S."/>
            <person name="Fu C.-J."/>
            <person name="Brown M.W."/>
            <person name="Baldauf S.L."/>
        </authorList>
    </citation>
    <scope>NUCLEOTIDE SEQUENCE [LARGE SCALE GENOMIC DNA]</scope>
    <source>
        <strain evidence="2 3">ATCC MYA-3509</strain>
    </source>
</reference>
<name>A0AAW2YNP7_9EUKA</name>
<dbReference type="Proteomes" id="UP001431209">
    <property type="component" value="Unassembled WGS sequence"/>
</dbReference>
<evidence type="ECO:0008006" key="4">
    <source>
        <dbReference type="Google" id="ProtNLM"/>
    </source>
</evidence>
<evidence type="ECO:0000313" key="2">
    <source>
        <dbReference type="EMBL" id="KAL0478674.1"/>
    </source>
</evidence>
<feature type="transmembrane region" description="Helical" evidence="1">
    <location>
        <begin position="331"/>
        <end position="351"/>
    </location>
</feature>
<feature type="transmembrane region" description="Helical" evidence="1">
    <location>
        <begin position="129"/>
        <end position="149"/>
    </location>
</feature>
<organism evidence="2 3">
    <name type="scientific">Acrasis kona</name>
    <dbReference type="NCBI Taxonomy" id="1008807"/>
    <lineage>
        <taxon>Eukaryota</taxon>
        <taxon>Discoba</taxon>
        <taxon>Heterolobosea</taxon>
        <taxon>Tetramitia</taxon>
        <taxon>Eutetramitia</taxon>
        <taxon>Acrasidae</taxon>
        <taxon>Acrasis</taxon>
    </lineage>
</organism>